<feature type="transmembrane region" description="Helical" evidence="2">
    <location>
        <begin position="150"/>
        <end position="170"/>
    </location>
</feature>
<protein>
    <submittedName>
        <fullName evidence="3">Uncharacterized protein</fullName>
    </submittedName>
</protein>
<feature type="compositionally biased region" description="Pro residues" evidence="1">
    <location>
        <begin position="231"/>
        <end position="240"/>
    </location>
</feature>
<comment type="caution">
    <text evidence="3">The sequence shown here is derived from an EMBL/GenBank/DDBJ whole genome shotgun (WGS) entry which is preliminary data.</text>
</comment>
<evidence type="ECO:0000256" key="2">
    <source>
        <dbReference type="SAM" id="Phobius"/>
    </source>
</evidence>
<dbReference type="RefSeq" id="WP_185026741.1">
    <property type="nucleotide sequence ID" value="NZ_JACHMQ010000001.1"/>
</dbReference>
<dbReference type="AlphaFoldDB" id="A0A7X0L056"/>
<dbReference type="Proteomes" id="UP000546324">
    <property type="component" value="Unassembled WGS sequence"/>
</dbReference>
<feature type="region of interest" description="Disordered" evidence="1">
    <location>
        <begin position="175"/>
        <end position="362"/>
    </location>
</feature>
<feature type="transmembrane region" description="Helical" evidence="2">
    <location>
        <begin position="7"/>
        <end position="29"/>
    </location>
</feature>
<sequence length="362" mass="38534">MTVRRMLAMTGGAVVPMALLALLFGNQWVVEEIDRSDLRYDEGIGPVVTWLLTLGWRITPKGSPGLKWVFAEDFSLLVFFGVLAGLVLAGARLADPQRGPFGAVIIGWWAAVVAGGVSGVVAAPLTRWAFGFDDGSFARTLGSTVGQGASFGFAFGWLAGLGALGGFFLARTRESGPRPGQPYGPVQPYMAQPGMPMQQQPYPPQMPPHPSAVPYVPPQGQPQQPWGAAPAPQPPQPGQAPQPGRFGVPPVPPQPSAPPQEHAAPEAPAPPKEPEEPEEPDGRQEGSPEEAPEKPERPAEPKEAPRGRTGGGPRGRRPRPRRPDHDRQARRRHLTRARGHGAGLRQSGPCACFLDPTMPASS</sequence>
<feature type="compositionally biased region" description="Low complexity" evidence="1">
    <location>
        <begin position="221"/>
        <end position="230"/>
    </location>
</feature>
<name>A0A7X0L056_9ACTN</name>
<accession>A0A7X0L056</accession>
<proteinExistence type="predicted"/>
<feature type="compositionally biased region" description="Low complexity" evidence="1">
    <location>
        <begin position="187"/>
        <end position="200"/>
    </location>
</feature>
<keyword evidence="4" id="KW-1185">Reference proteome</keyword>
<feature type="transmembrane region" description="Helical" evidence="2">
    <location>
        <begin position="106"/>
        <end position="130"/>
    </location>
</feature>
<dbReference type="EMBL" id="JACHMQ010000001">
    <property type="protein sequence ID" value="MBB6396814.1"/>
    <property type="molecule type" value="Genomic_DNA"/>
</dbReference>
<feature type="transmembrane region" description="Helical" evidence="2">
    <location>
        <begin position="74"/>
        <end position="94"/>
    </location>
</feature>
<feature type="compositionally biased region" description="Pro residues" evidence="1">
    <location>
        <begin position="201"/>
        <end position="220"/>
    </location>
</feature>
<keyword evidence="2" id="KW-1133">Transmembrane helix</keyword>
<feature type="compositionally biased region" description="Basic and acidic residues" evidence="1">
    <location>
        <begin position="280"/>
        <end position="306"/>
    </location>
</feature>
<gene>
    <name evidence="3" type="ORF">BKA00_003728</name>
</gene>
<evidence type="ECO:0000313" key="4">
    <source>
        <dbReference type="Proteomes" id="UP000546324"/>
    </source>
</evidence>
<feature type="compositionally biased region" description="Pro residues" evidence="1">
    <location>
        <begin position="249"/>
        <end position="258"/>
    </location>
</feature>
<keyword evidence="2" id="KW-0812">Transmembrane</keyword>
<reference evidence="3 4" key="1">
    <citation type="submission" date="2020-08" db="EMBL/GenBank/DDBJ databases">
        <title>Sequencing the genomes of 1000 actinobacteria strains.</title>
        <authorList>
            <person name="Klenk H.-P."/>
        </authorList>
    </citation>
    <scope>NUCLEOTIDE SEQUENCE [LARGE SCALE GENOMIC DNA]</scope>
    <source>
        <strain evidence="3 4">DSM 43675</strain>
    </source>
</reference>
<organism evidence="3 4">
    <name type="scientific">Actinomadura coerulea</name>
    <dbReference type="NCBI Taxonomy" id="46159"/>
    <lineage>
        <taxon>Bacteria</taxon>
        <taxon>Bacillati</taxon>
        <taxon>Actinomycetota</taxon>
        <taxon>Actinomycetes</taxon>
        <taxon>Streptosporangiales</taxon>
        <taxon>Thermomonosporaceae</taxon>
        <taxon>Actinomadura</taxon>
    </lineage>
</organism>
<evidence type="ECO:0000256" key="1">
    <source>
        <dbReference type="SAM" id="MobiDB-lite"/>
    </source>
</evidence>
<keyword evidence="2" id="KW-0472">Membrane</keyword>
<evidence type="ECO:0000313" key="3">
    <source>
        <dbReference type="EMBL" id="MBB6396814.1"/>
    </source>
</evidence>
<feature type="compositionally biased region" description="Basic residues" evidence="1">
    <location>
        <begin position="328"/>
        <end position="339"/>
    </location>
</feature>